<gene>
    <name evidence="1" type="ORF">HZH66_001655</name>
</gene>
<reference evidence="1" key="1">
    <citation type="journal article" date="2020" name="G3 (Bethesda)">
        <title>High-Quality Assemblies for Three Invasive Social Wasps from the &lt;i&gt;Vespula&lt;/i&gt; Genus.</title>
        <authorList>
            <person name="Harrop T.W.R."/>
            <person name="Guhlin J."/>
            <person name="McLaughlin G.M."/>
            <person name="Permina E."/>
            <person name="Stockwell P."/>
            <person name="Gilligan J."/>
            <person name="Le Lec M.F."/>
            <person name="Gruber M.A.M."/>
            <person name="Quinn O."/>
            <person name="Lovegrove M."/>
            <person name="Duncan E.J."/>
            <person name="Remnant E.J."/>
            <person name="Van Eeckhoven J."/>
            <person name="Graham B."/>
            <person name="Knapp R.A."/>
            <person name="Langford K.W."/>
            <person name="Kronenberg Z."/>
            <person name="Press M.O."/>
            <person name="Eacker S.M."/>
            <person name="Wilson-Rankin E.E."/>
            <person name="Purcell J."/>
            <person name="Lester P.J."/>
            <person name="Dearden P.K."/>
        </authorList>
    </citation>
    <scope>NUCLEOTIDE SEQUENCE</scope>
    <source>
        <strain evidence="1">Marl-1</strain>
    </source>
</reference>
<accession>A0A834NH13</accession>
<sequence>MEREKRRPKHFHLQLGVLHCTVDALENIPSKKAARNVVVIVAGYRGKVTKLKARKAPAIWRKSGKEISTSIREQMEKGFKGRLEKANRSGR</sequence>
<name>A0A834NH13_VESVU</name>
<proteinExistence type="predicted"/>
<dbReference type="EMBL" id="JACSEA010000002">
    <property type="protein sequence ID" value="KAF7407118.1"/>
    <property type="molecule type" value="Genomic_DNA"/>
</dbReference>
<organism evidence="1 2">
    <name type="scientific">Vespula vulgaris</name>
    <name type="common">Yellow jacket</name>
    <name type="synonym">Wasp</name>
    <dbReference type="NCBI Taxonomy" id="7454"/>
    <lineage>
        <taxon>Eukaryota</taxon>
        <taxon>Metazoa</taxon>
        <taxon>Ecdysozoa</taxon>
        <taxon>Arthropoda</taxon>
        <taxon>Hexapoda</taxon>
        <taxon>Insecta</taxon>
        <taxon>Pterygota</taxon>
        <taxon>Neoptera</taxon>
        <taxon>Endopterygota</taxon>
        <taxon>Hymenoptera</taxon>
        <taxon>Apocrita</taxon>
        <taxon>Aculeata</taxon>
        <taxon>Vespoidea</taxon>
        <taxon>Vespidae</taxon>
        <taxon>Vespinae</taxon>
        <taxon>Vespula</taxon>
    </lineage>
</organism>
<dbReference type="Proteomes" id="UP000614350">
    <property type="component" value="Unassembled WGS sequence"/>
</dbReference>
<dbReference type="AlphaFoldDB" id="A0A834NH13"/>
<comment type="caution">
    <text evidence="1">The sequence shown here is derived from an EMBL/GenBank/DDBJ whole genome shotgun (WGS) entry which is preliminary data.</text>
</comment>
<evidence type="ECO:0000313" key="2">
    <source>
        <dbReference type="Proteomes" id="UP000614350"/>
    </source>
</evidence>
<evidence type="ECO:0000313" key="1">
    <source>
        <dbReference type="EMBL" id="KAF7407118.1"/>
    </source>
</evidence>
<keyword evidence="2" id="KW-1185">Reference proteome</keyword>
<protein>
    <submittedName>
        <fullName evidence="1">Uncharacterized protein</fullName>
    </submittedName>
</protein>